<keyword evidence="4" id="KW-1185">Reference proteome</keyword>
<proteinExistence type="predicted"/>
<feature type="compositionally biased region" description="Low complexity" evidence="1">
    <location>
        <begin position="529"/>
        <end position="542"/>
    </location>
</feature>
<dbReference type="PROSITE" id="PS50125">
    <property type="entry name" value="GUANYLATE_CYCLASE_2"/>
    <property type="match status" value="2"/>
</dbReference>
<feature type="domain" description="Guanylate cyclase" evidence="2">
    <location>
        <begin position="37"/>
        <end position="194"/>
    </location>
</feature>
<dbReference type="GO" id="GO:0009190">
    <property type="term" value="P:cyclic nucleotide biosynthetic process"/>
    <property type="evidence" value="ECO:0007669"/>
    <property type="project" value="InterPro"/>
</dbReference>
<evidence type="ECO:0000313" key="4">
    <source>
        <dbReference type="Proteomes" id="UP000002630"/>
    </source>
</evidence>
<evidence type="ECO:0000259" key="2">
    <source>
        <dbReference type="PROSITE" id="PS50125"/>
    </source>
</evidence>
<gene>
    <name evidence="3" type="ORF">Esi_0144_0082</name>
</gene>
<dbReference type="InterPro" id="IPR001054">
    <property type="entry name" value="A/G_cyclase"/>
</dbReference>
<dbReference type="EMBL" id="FN648026">
    <property type="protein sequence ID" value="CBJ29407.1"/>
    <property type="molecule type" value="Genomic_DNA"/>
</dbReference>
<name>D7FKK5_ECTSI</name>
<feature type="compositionally biased region" description="Polar residues" evidence="1">
    <location>
        <begin position="563"/>
        <end position="572"/>
    </location>
</feature>
<organism evidence="3 4">
    <name type="scientific">Ectocarpus siliculosus</name>
    <name type="common">Brown alga</name>
    <name type="synonym">Conferva siliculosa</name>
    <dbReference type="NCBI Taxonomy" id="2880"/>
    <lineage>
        <taxon>Eukaryota</taxon>
        <taxon>Sar</taxon>
        <taxon>Stramenopiles</taxon>
        <taxon>Ochrophyta</taxon>
        <taxon>PX clade</taxon>
        <taxon>Phaeophyceae</taxon>
        <taxon>Ectocarpales</taxon>
        <taxon>Ectocarpaceae</taxon>
        <taxon>Ectocarpus</taxon>
    </lineage>
</organism>
<dbReference type="PANTHER" id="PTHR47455:SF1">
    <property type="entry name" value="GUANYLATE CYCLASE DOMAIN-CONTAINING PROTEIN"/>
    <property type="match status" value="1"/>
</dbReference>
<sequence length="1104" mass="119887">MRWIDTVASYLPSLIVNHLIKRTTNEELPSRQEYDTVCLFADVSGFTALSEAMMSSSEGVEGLAKHLNSYFGQMVRIIASEGGDVFKFAGDALIVLWPPPTREALTDISIKGREKESGEREGTTPMERRVRRAAQCAFAIQESLHDAELTQEVRLSVKIGIGMGQVSVLHLGGVYKRMEYIAVGEPLLEAFTAEHHATAGDVIISMQAHKLVKDHFRNNHRFDDGYCRISKDQNYNPMRKQNKTRMLQQSLDDPLLEVKVKGYIPGAVLRNLRPDSPEDEHWSNEIRRVTVLFVNLGLKEQTLLAAAVYDEAMKEMHQVMVAVQESVYEYEGSINKFLMDDKGSTLVAVYGLPPVGHADDPTRGVLAALRQGWGADPDGSGGGGGGDGNGSSGRKQWPDGFAESKQPITEGGQPAESAPDEMKVEQQRCEGGSNGGEGICKDGPATAAPKVQPGTFRLGPPGLPIDDDEILPPNRVGRRRRSSRRLSVSQNGMVPLPASAGIPQSDLGASGSCSLPRYSRYHKQQFGAGSVSSGLASGHGVSRSGHSQMNVSGMTQSSSGSSNAPTAPTLFNKTRRGLDDSASSSSTSFNGGPVLRAHPVSGDVYDNECRLQVVIPRGWKWSSLPAHCHRLPAININETPTFKALVDRCWEVACEEVEVKGWPQPAPSRQHMVLNILGTRVMLPTEPDYDIDLLPHFVKEASGTRGLKGMCERLFDLAKVGSVGITTGEAFCGVVGSKTRKEYTVLGDSVNLAARLMQRAVSEDGGVMCELATKRACGGLLQFKGRGDFRIKGKTAAAKVFQPYPEDFPKPDPPQYLGANVYGLIHQQQRQNYAMHKLLTSLQAYFARPAVKESRICLLQHKIALVGTGTGSVVLLEGLPGAGKTEVLSVFAARTMPRKALIHFTAASPYHVNKGFGGWSMVLQQYLDSLYKQEVVAGNQDFSGHGGVRRPSVPPVASGGEQANGASILGQQPLGGRDRMLLRELEGFPEMHAYAFLVNDVLGTNIPNNRQTWDTYSSASSSMNADGMNGNESDSSDFDESTSVGHEQRVKLSILLQLVKSMAASKPRIVVIDDAQFLDKDSWTLALQIATCEQSNQRVDDVVQ</sequence>
<feature type="region of interest" description="Disordered" evidence="1">
    <location>
        <begin position="372"/>
        <end position="488"/>
    </location>
</feature>
<dbReference type="Gene3D" id="3.30.70.1230">
    <property type="entry name" value="Nucleotide cyclase"/>
    <property type="match status" value="3"/>
</dbReference>
<feature type="region of interest" description="Disordered" evidence="1">
    <location>
        <begin position="529"/>
        <end position="593"/>
    </location>
</feature>
<dbReference type="InterPro" id="IPR027417">
    <property type="entry name" value="P-loop_NTPase"/>
</dbReference>
<reference evidence="3 4" key="1">
    <citation type="journal article" date="2010" name="Nature">
        <title>The Ectocarpus genome and the independent evolution of multicellularity in brown algae.</title>
        <authorList>
            <person name="Cock J.M."/>
            <person name="Sterck L."/>
            <person name="Rouze P."/>
            <person name="Scornet D."/>
            <person name="Allen A.E."/>
            <person name="Amoutzias G."/>
            <person name="Anthouard V."/>
            <person name="Artiguenave F."/>
            <person name="Aury J.M."/>
            <person name="Badger J.H."/>
            <person name="Beszteri B."/>
            <person name="Billiau K."/>
            <person name="Bonnet E."/>
            <person name="Bothwell J.H."/>
            <person name="Bowler C."/>
            <person name="Boyen C."/>
            <person name="Brownlee C."/>
            <person name="Carrano C.J."/>
            <person name="Charrier B."/>
            <person name="Cho G.Y."/>
            <person name="Coelho S.M."/>
            <person name="Collen J."/>
            <person name="Corre E."/>
            <person name="Da Silva C."/>
            <person name="Delage L."/>
            <person name="Delaroque N."/>
            <person name="Dittami S.M."/>
            <person name="Doulbeau S."/>
            <person name="Elias M."/>
            <person name="Farnham G."/>
            <person name="Gachon C.M."/>
            <person name="Gschloessl B."/>
            <person name="Heesch S."/>
            <person name="Jabbari K."/>
            <person name="Jubin C."/>
            <person name="Kawai H."/>
            <person name="Kimura K."/>
            <person name="Kloareg B."/>
            <person name="Kupper F.C."/>
            <person name="Lang D."/>
            <person name="Le Bail A."/>
            <person name="Leblanc C."/>
            <person name="Lerouge P."/>
            <person name="Lohr M."/>
            <person name="Lopez P.J."/>
            <person name="Martens C."/>
            <person name="Maumus F."/>
            <person name="Michel G."/>
            <person name="Miranda-Saavedra D."/>
            <person name="Morales J."/>
            <person name="Moreau H."/>
            <person name="Motomura T."/>
            <person name="Nagasato C."/>
            <person name="Napoli C.A."/>
            <person name="Nelson D.R."/>
            <person name="Nyvall-Collen P."/>
            <person name="Peters A.F."/>
            <person name="Pommier C."/>
            <person name="Potin P."/>
            <person name="Poulain J."/>
            <person name="Quesneville H."/>
            <person name="Read B."/>
            <person name="Rensing S.A."/>
            <person name="Ritter A."/>
            <person name="Rousvoal S."/>
            <person name="Samanta M."/>
            <person name="Samson G."/>
            <person name="Schroeder D.C."/>
            <person name="Segurens B."/>
            <person name="Strittmatter M."/>
            <person name="Tonon T."/>
            <person name="Tregear J.W."/>
            <person name="Valentin K."/>
            <person name="von Dassow P."/>
            <person name="Yamagishi T."/>
            <person name="Van de Peer Y."/>
            <person name="Wincker P."/>
        </authorList>
    </citation>
    <scope>NUCLEOTIDE SEQUENCE [LARGE SCALE GENOMIC DNA]</scope>
    <source>
        <strain evidence="4">Ec32 / CCAP1310/4</strain>
    </source>
</reference>
<dbReference type="EMBL" id="FN649751">
    <property type="protein sequence ID" value="CBJ29407.1"/>
    <property type="molecule type" value="Genomic_DNA"/>
</dbReference>
<evidence type="ECO:0000256" key="1">
    <source>
        <dbReference type="SAM" id="MobiDB-lite"/>
    </source>
</evidence>
<feature type="region of interest" description="Disordered" evidence="1">
    <location>
        <begin position="1016"/>
        <end position="1043"/>
    </location>
</feature>
<feature type="region of interest" description="Disordered" evidence="1">
    <location>
        <begin position="942"/>
        <end position="972"/>
    </location>
</feature>
<dbReference type="InterPro" id="IPR029787">
    <property type="entry name" value="Nucleotide_cyclase"/>
</dbReference>
<dbReference type="CDD" id="cd07302">
    <property type="entry name" value="CHD"/>
    <property type="match status" value="2"/>
</dbReference>
<evidence type="ECO:0000313" key="3">
    <source>
        <dbReference type="EMBL" id="CBJ29407.1"/>
    </source>
</evidence>
<dbReference type="PANTHER" id="PTHR47455">
    <property type="entry name" value="ADENYLYL CYCLASE BETA"/>
    <property type="match status" value="1"/>
</dbReference>
<dbReference type="SUPFAM" id="SSF52540">
    <property type="entry name" value="P-loop containing nucleoside triphosphate hydrolases"/>
    <property type="match status" value="1"/>
</dbReference>
<dbReference type="OrthoDB" id="194468at2759"/>
<feature type="domain" description="Guanylate cyclase" evidence="2">
    <location>
        <begin position="723"/>
        <end position="757"/>
    </location>
</feature>
<dbReference type="GO" id="GO:0035556">
    <property type="term" value="P:intracellular signal transduction"/>
    <property type="evidence" value="ECO:0007669"/>
    <property type="project" value="InterPro"/>
</dbReference>
<accession>D7FKK5</accession>
<feature type="compositionally biased region" description="Polar residues" evidence="1">
    <location>
        <begin position="544"/>
        <end position="556"/>
    </location>
</feature>
<dbReference type="InParanoid" id="D7FKK5"/>
<dbReference type="STRING" id="2880.D7FKK5"/>
<dbReference type="AlphaFoldDB" id="D7FKK5"/>
<dbReference type="Proteomes" id="UP000002630">
    <property type="component" value="Linkage Group LG26"/>
</dbReference>
<dbReference type="SUPFAM" id="SSF55073">
    <property type="entry name" value="Nucleotide cyclase"/>
    <property type="match status" value="2"/>
</dbReference>
<protein>
    <recommendedName>
        <fullName evidence="2">Guanylate cyclase domain-containing protein</fullName>
    </recommendedName>
</protein>
<dbReference type="Pfam" id="PF00211">
    <property type="entry name" value="Guanylate_cyc"/>
    <property type="match status" value="2"/>
</dbReference>
<dbReference type="eggNOG" id="ENOG502QPPT">
    <property type="taxonomic scope" value="Eukaryota"/>
</dbReference>
<feature type="compositionally biased region" description="Gly residues" evidence="1">
    <location>
        <begin position="379"/>
        <end position="391"/>
    </location>
</feature>